<comment type="caution">
    <text evidence="1">The sequence shown here is derived from an EMBL/GenBank/DDBJ whole genome shotgun (WGS) entry which is preliminary data.</text>
</comment>
<evidence type="ECO:0008006" key="3">
    <source>
        <dbReference type="Google" id="ProtNLM"/>
    </source>
</evidence>
<dbReference type="Gene3D" id="3.10.450.50">
    <property type="match status" value="1"/>
</dbReference>
<dbReference type="EMBL" id="JAIWQS010000003">
    <property type="protein sequence ID" value="KAJ8769484.1"/>
    <property type="molecule type" value="Genomic_DNA"/>
</dbReference>
<organism evidence="1 2">
    <name type="scientific">Erythroxylum novogranatense</name>
    <dbReference type="NCBI Taxonomy" id="1862640"/>
    <lineage>
        <taxon>Eukaryota</taxon>
        <taxon>Viridiplantae</taxon>
        <taxon>Streptophyta</taxon>
        <taxon>Embryophyta</taxon>
        <taxon>Tracheophyta</taxon>
        <taxon>Spermatophyta</taxon>
        <taxon>Magnoliopsida</taxon>
        <taxon>eudicotyledons</taxon>
        <taxon>Gunneridae</taxon>
        <taxon>Pentapetalae</taxon>
        <taxon>rosids</taxon>
        <taxon>fabids</taxon>
        <taxon>Malpighiales</taxon>
        <taxon>Erythroxylaceae</taxon>
        <taxon>Erythroxylum</taxon>
    </lineage>
</organism>
<dbReference type="AlphaFoldDB" id="A0AAV8TUA2"/>
<dbReference type="InterPro" id="IPR009798">
    <property type="entry name" value="Wun1-like"/>
</dbReference>
<dbReference type="PANTHER" id="PTHR33703:SF15">
    <property type="entry name" value="WOUND-INDUCED-LIKE PROTEIN"/>
    <property type="match status" value="1"/>
</dbReference>
<sequence>MPLFSNLVKKSLFELILELANSEENSESSSSKNQKVVLALYDALNSRDVDTVKKIVATDLEWWFHGPPSHQFLMRLLTGVEEESNSFFKFVPSDITCFGSLVIAEGRDKFRSISWIHVWTVTDGVITQVKEYFNTSLTVTRLGKEAQTSKSKSPSSTAEITPVHCPSVWESTFSNLDGKSLPGLVLAI</sequence>
<dbReference type="InterPro" id="IPR032710">
    <property type="entry name" value="NTF2-like_dom_sf"/>
</dbReference>
<dbReference type="Proteomes" id="UP001159364">
    <property type="component" value="Linkage Group LG03"/>
</dbReference>
<proteinExistence type="predicted"/>
<evidence type="ECO:0000313" key="1">
    <source>
        <dbReference type="EMBL" id="KAJ8769484.1"/>
    </source>
</evidence>
<accession>A0AAV8TUA2</accession>
<dbReference type="Pfam" id="PF07107">
    <property type="entry name" value="WI12"/>
    <property type="match status" value="1"/>
</dbReference>
<reference evidence="1 2" key="1">
    <citation type="submission" date="2021-09" db="EMBL/GenBank/DDBJ databases">
        <title>Genomic insights and catalytic innovation underlie evolution of tropane alkaloids biosynthesis.</title>
        <authorList>
            <person name="Wang Y.-J."/>
            <person name="Tian T."/>
            <person name="Huang J.-P."/>
            <person name="Huang S.-X."/>
        </authorList>
    </citation>
    <scope>NUCLEOTIDE SEQUENCE [LARGE SCALE GENOMIC DNA]</scope>
    <source>
        <strain evidence="1">KIB-2018</strain>
        <tissue evidence="1">Leaf</tissue>
    </source>
</reference>
<dbReference type="SUPFAM" id="SSF54427">
    <property type="entry name" value="NTF2-like"/>
    <property type="match status" value="1"/>
</dbReference>
<gene>
    <name evidence="1" type="ORF">K2173_002974</name>
</gene>
<dbReference type="PANTHER" id="PTHR33703">
    <property type="entry name" value="OS07G0691300 PROTEIN"/>
    <property type="match status" value="1"/>
</dbReference>
<name>A0AAV8TUA2_9ROSI</name>
<protein>
    <recommendedName>
        <fullName evidence="3">Wound-induced protein 1</fullName>
    </recommendedName>
</protein>
<keyword evidence="2" id="KW-1185">Reference proteome</keyword>
<evidence type="ECO:0000313" key="2">
    <source>
        <dbReference type="Proteomes" id="UP001159364"/>
    </source>
</evidence>